<protein>
    <submittedName>
        <fullName evidence="1">Uncharacterized protein</fullName>
    </submittedName>
</protein>
<reference evidence="1 2" key="1">
    <citation type="submission" date="2019-03" db="EMBL/GenBank/DDBJ databases">
        <title>Single cell metagenomics reveals metabolic interactions within the superorganism composed of flagellate Streblomastix strix and complex community of Bacteroidetes bacteria on its surface.</title>
        <authorList>
            <person name="Treitli S.C."/>
            <person name="Kolisko M."/>
            <person name="Husnik F."/>
            <person name="Keeling P."/>
            <person name="Hampl V."/>
        </authorList>
    </citation>
    <scope>NUCLEOTIDE SEQUENCE [LARGE SCALE GENOMIC DNA]</scope>
    <source>
        <strain evidence="1">ST1C</strain>
    </source>
</reference>
<accession>A0A5J4WYC8</accession>
<dbReference type="Proteomes" id="UP000324800">
    <property type="component" value="Unassembled WGS sequence"/>
</dbReference>
<gene>
    <name evidence="1" type="ORF">EZS28_004415</name>
</gene>
<evidence type="ECO:0000313" key="2">
    <source>
        <dbReference type="Proteomes" id="UP000324800"/>
    </source>
</evidence>
<evidence type="ECO:0000313" key="1">
    <source>
        <dbReference type="EMBL" id="KAA6400054.1"/>
    </source>
</evidence>
<name>A0A5J4WYC8_9EUKA</name>
<comment type="caution">
    <text evidence="1">The sequence shown here is derived from an EMBL/GenBank/DDBJ whole genome shotgun (WGS) entry which is preliminary data.</text>
</comment>
<proteinExistence type="predicted"/>
<dbReference type="AlphaFoldDB" id="A0A5J4WYC8"/>
<dbReference type="EMBL" id="SNRW01000630">
    <property type="protein sequence ID" value="KAA6400054.1"/>
    <property type="molecule type" value="Genomic_DNA"/>
</dbReference>
<organism evidence="1 2">
    <name type="scientific">Streblomastix strix</name>
    <dbReference type="NCBI Taxonomy" id="222440"/>
    <lineage>
        <taxon>Eukaryota</taxon>
        <taxon>Metamonada</taxon>
        <taxon>Preaxostyla</taxon>
        <taxon>Oxymonadida</taxon>
        <taxon>Streblomastigidae</taxon>
        <taxon>Streblomastix</taxon>
    </lineage>
</organism>
<sequence length="198" mass="21991">MPIHVEQQEFSALFLFKDMYDKSSAVQVDVSGQLNMLDCEFQGTYILDNYTNSTCTNESVPEDVESHIDEVQMGERKKLVVLLIMQYTADGKKPQESIPADSADVTNIVPVEQVDQIMNDLIGPSIFSKIKQLVQKVEKGLQWANDNVHKLFIKRFAQPILGALGPVGQTIGKCLDVASSFLDYSYVGQLATAFCGSF</sequence>
<dbReference type="OrthoDB" id="68611at2759"/>